<sequence length="201" mass="22893">MIYFYTHLIFKRLRDSLKAFLVPCRPQQIHHLTSLTSLEIYSIKGVESLPEWLGNPYIHCTTDDFVLRESDEFTKSPSYATPHQITISPYLWISSPSKGKMQEGQRHRLATRRKTMGVILKCIFTSLPSTRPFGSSLASGSVGTPKLSEKEARALPGWVTHWEVAREFSKTKPQGNGKPKADNIVLRWWSGPGMWWTQAGM</sequence>
<dbReference type="Proteomes" id="UP000290289">
    <property type="component" value="Chromosome 11"/>
</dbReference>
<keyword evidence="2" id="KW-1185">Reference proteome</keyword>
<dbReference type="AlphaFoldDB" id="A0A498IH64"/>
<dbReference type="EMBL" id="RDQH01000337">
    <property type="protein sequence ID" value="RXH82726.1"/>
    <property type="molecule type" value="Genomic_DNA"/>
</dbReference>
<comment type="caution">
    <text evidence="1">The sequence shown here is derived from an EMBL/GenBank/DDBJ whole genome shotgun (WGS) entry which is preliminary data.</text>
</comment>
<reference evidence="1 2" key="1">
    <citation type="submission" date="2018-10" db="EMBL/GenBank/DDBJ databases">
        <title>A high-quality apple genome assembly.</title>
        <authorList>
            <person name="Hu J."/>
        </authorList>
    </citation>
    <scope>NUCLEOTIDE SEQUENCE [LARGE SCALE GENOMIC DNA]</scope>
    <source>
        <strain evidence="2">cv. HFTH1</strain>
        <tissue evidence="1">Young leaf</tissue>
    </source>
</reference>
<name>A0A498IH64_MALDO</name>
<evidence type="ECO:0000313" key="2">
    <source>
        <dbReference type="Proteomes" id="UP000290289"/>
    </source>
</evidence>
<accession>A0A498IH64</accession>
<protein>
    <submittedName>
        <fullName evidence="1">Uncharacterized protein</fullName>
    </submittedName>
</protein>
<organism evidence="1 2">
    <name type="scientific">Malus domestica</name>
    <name type="common">Apple</name>
    <name type="synonym">Pyrus malus</name>
    <dbReference type="NCBI Taxonomy" id="3750"/>
    <lineage>
        <taxon>Eukaryota</taxon>
        <taxon>Viridiplantae</taxon>
        <taxon>Streptophyta</taxon>
        <taxon>Embryophyta</taxon>
        <taxon>Tracheophyta</taxon>
        <taxon>Spermatophyta</taxon>
        <taxon>Magnoliopsida</taxon>
        <taxon>eudicotyledons</taxon>
        <taxon>Gunneridae</taxon>
        <taxon>Pentapetalae</taxon>
        <taxon>rosids</taxon>
        <taxon>fabids</taxon>
        <taxon>Rosales</taxon>
        <taxon>Rosaceae</taxon>
        <taxon>Amygdaloideae</taxon>
        <taxon>Maleae</taxon>
        <taxon>Malus</taxon>
    </lineage>
</organism>
<evidence type="ECO:0000313" key="1">
    <source>
        <dbReference type="EMBL" id="RXH82726.1"/>
    </source>
</evidence>
<proteinExistence type="predicted"/>
<gene>
    <name evidence="1" type="ORF">DVH24_003224</name>
</gene>